<gene>
    <name evidence="2" type="ORF">B0H17DRAFT_1179005</name>
</gene>
<proteinExistence type="predicted"/>
<evidence type="ECO:0000313" key="3">
    <source>
        <dbReference type="Proteomes" id="UP001221757"/>
    </source>
</evidence>
<reference evidence="2" key="1">
    <citation type="submission" date="2023-03" db="EMBL/GenBank/DDBJ databases">
        <title>Massive genome expansion in bonnet fungi (Mycena s.s.) driven by repeated elements and novel gene families across ecological guilds.</title>
        <authorList>
            <consortium name="Lawrence Berkeley National Laboratory"/>
            <person name="Harder C.B."/>
            <person name="Miyauchi S."/>
            <person name="Viragh M."/>
            <person name="Kuo A."/>
            <person name="Thoen E."/>
            <person name="Andreopoulos B."/>
            <person name="Lu D."/>
            <person name="Skrede I."/>
            <person name="Drula E."/>
            <person name="Henrissat B."/>
            <person name="Morin E."/>
            <person name="Kohler A."/>
            <person name="Barry K."/>
            <person name="LaButti K."/>
            <person name="Morin E."/>
            <person name="Salamov A."/>
            <person name="Lipzen A."/>
            <person name="Mereny Z."/>
            <person name="Hegedus B."/>
            <person name="Baldrian P."/>
            <person name="Stursova M."/>
            <person name="Weitz H."/>
            <person name="Taylor A."/>
            <person name="Grigoriev I.V."/>
            <person name="Nagy L.G."/>
            <person name="Martin F."/>
            <person name="Kauserud H."/>
        </authorList>
    </citation>
    <scope>NUCLEOTIDE SEQUENCE</scope>
    <source>
        <strain evidence="2">CBHHK067</strain>
    </source>
</reference>
<feature type="compositionally biased region" description="Basic and acidic residues" evidence="1">
    <location>
        <begin position="191"/>
        <end position="204"/>
    </location>
</feature>
<evidence type="ECO:0000256" key="1">
    <source>
        <dbReference type="SAM" id="MobiDB-lite"/>
    </source>
</evidence>
<organism evidence="2 3">
    <name type="scientific">Mycena rosella</name>
    <name type="common">Pink bonnet</name>
    <name type="synonym">Agaricus rosellus</name>
    <dbReference type="NCBI Taxonomy" id="1033263"/>
    <lineage>
        <taxon>Eukaryota</taxon>
        <taxon>Fungi</taxon>
        <taxon>Dikarya</taxon>
        <taxon>Basidiomycota</taxon>
        <taxon>Agaricomycotina</taxon>
        <taxon>Agaricomycetes</taxon>
        <taxon>Agaricomycetidae</taxon>
        <taxon>Agaricales</taxon>
        <taxon>Marasmiineae</taxon>
        <taxon>Mycenaceae</taxon>
        <taxon>Mycena</taxon>
    </lineage>
</organism>
<protein>
    <submittedName>
        <fullName evidence="2">Uncharacterized protein</fullName>
    </submittedName>
</protein>
<dbReference type="EMBL" id="JARKIE010000046">
    <property type="protein sequence ID" value="KAJ7693358.1"/>
    <property type="molecule type" value="Genomic_DNA"/>
</dbReference>
<keyword evidence="3" id="KW-1185">Reference proteome</keyword>
<sequence>MATRATMSECTREWSCEIQSVGNDMYNDRGRSRRCLCFSLLTKLRRRCPELSSTTTSITCVCTDINATTSLGPRMSGGGGGETRRVCRTDFPTRTHPRTTADSESIWESNWKSSSPSKIEARVYATLEGGRKDAARCTRPVQAKRCAEDEASHFVMQRQKQGGFSVIDLDLKIREKPDTEEREMIQRSRRCFESRDRQVPETHVRQGHRGKHGRYLASNSSWERLGASRTIVEPERKKERRDMHTNAA</sequence>
<feature type="compositionally biased region" description="Basic residues" evidence="1">
    <location>
        <begin position="205"/>
        <end position="214"/>
    </location>
</feature>
<name>A0AAD7GGC7_MYCRO</name>
<dbReference type="AlphaFoldDB" id="A0AAD7GGC7"/>
<comment type="caution">
    <text evidence="2">The sequence shown here is derived from an EMBL/GenBank/DDBJ whole genome shotgun (WGS) entry which is preliminary data.</text>
</comment>
<evidence type="ECO:0000313" key="2">
    <source>
        <dbReference type="EMBL" id="KAJ7693358.1"/>
    </source>
</evidence>
<feature type="compositionally biased region" description="Basic and acidic residues" evidence="1">
    <location>
        <begin position="232"/>
        <end position="248"/>
    </location>
</feature>
<dbReference type="Proteomes" id="UP001221757">
    <property type="component" value="Unassembled WGS sequence"/>
</dbReference>
<accession>A0AAD7GGC7</accession>
<feature type="region of interest" description="Disordered" evidence="1">
    <location>
        <begin position="191"/>
        <end position="248"/>
    </location>
</feature>